<dbReference type="EMBL" id="BMJD01000012">
    <property type="protein sequence ID" value="GGB41825.1"/>
    <property type="molecule type" value="Genomic_DNA"/>
</dbReference>
<keyword evidence="3" id="KW-1185">Reference proteome</keyword>
<reference evidence="2" key="2">
    <citation type="submission" date="2020-09" db="EMBL/GenBank/DDBJ databases">
        <authorList>
            <person name="Sun Q."/>
            <person name="Zhou Y."/>
        </authorList>
    </citation>
    <scope>NUCLEOTIDE SEQUENCE</scope>
    <source>
        <strain evidence="2">CGMCC 1.15454</strain>
    </source>
</reference>
<evidence type="ECO:0000256" key="1">
    <source>
        <dbReference type="SAM" id="MobiDB-lite"/>
    </source>
</evidence>
<sequence>MGLKEKLEANKKLQNVIDSIISIDEKLLDASKELEKDITNTEVLERMKSLKEEKESLNQESKKLEAKLFS</sequence>
<gene>
    <name evidence="2" type="ORF">GCM10011409_19210</name>
</gene>
<name>A0A9W5TX34_9BACI</name>
<accession>A0A9W5TX34</accession>
<comment type="caution">
    <text evidence="2">The sequence shown here is derived from an EMBL/GenBank/DDBJ whole genome shotgun (WGS) entry which is preliminary data.</text>
</comment>
<reference evidence="2" key="1">
    <citation type="journal article" date="2014" name="Int. J. Syst. Evol. Microbiol.">
        <title>Complete genome sequence of Corynebacterium casei LMG S-19264T (=DSM 44701T), isolated from a smear-ripened cheese.</title>
        <authorList>
            <consortium name="US DOE Joint Genome Institute (JGI-PGF)"/>
            <person name="Walter F."/>
            <person name="Albersmeier A."/>
            <person name="Kalinowski J."/>
            <person name="Ruckert C."/>
        </authorList>
    </citation>
    <scope>NUCLEOTIDE SEQUENCE</scope>
    <source>
        <strain evidence="2">CGMCC 1.15454</strain>
    </source>
</reference>
<dbReference type="AlphaFoldDB" id="A0A9W5TX34"/>
<protein>
    <submittedName>
        <fullName evidence="2">Uncharacterized protein</fullName>
    </submittedName>
</protein>
<dbReference type="Proteomes" id="UP000621492">
    <property type="component" value="Unassembled WGS sequence"/>
</dbReference>
<evidence type="ECO:0000313" key="2">
    <source>
        <dbReference type="EMBL" id="GGB41825.1"/>
    </source>
</evidence>
<organism evidence="2 3">
    <name type="scientific">Lentibacillus populi</name>
    <dbReference type="NCBI Taxonomy" id="1827502"/>
    <lineage>
        <taxon>Bacteria</taxon>
        <taxon>Bacillati</taxon>
        <taxon>Bacillota</taxon>
        <taxon>Bacilli</taxon>
        <taxon>Bacillales</taxon>
        <taxon>Bacillaceae</taxon>
        <taxon>Lentibacillus</taxon>
    </lineage>
</organism>
<dbReference type="RefSeq" id="WP_188725041.1">
    <property type="nucleotide sequence ID" value="NZ_BMJD01000012.1"/>
</dbReference>
<evidence type="ECO:0000313" key="3">
    <source>
        <dbReference type="Proteomes" id="UP000621492"/>
    </source>
</evidence>
<proteinExistence type="predicted"/>
<feature type="region of interest" description="Disordered" evidence="1">
    <location>
        <begin position="51"/>
        <end position="70"/>
    </location>
</feature>